<dbReference type="EMBL" id="VOBR01000010">
    <property type="protein sequence ID" value="TWP51049.1"/>
    <property type="molecule type" value="Genomic_DNA"/>
</dbReference>
<gene>
    <name evidence="2" type="ORF">FKR81_18450</name>
</gene>
<accession>A0A563ETN4</accession>
<sequence>MSRPIGISAGAKPPLPETTAARALLTGAEVASAPDLPPAYAVAAFRSATPSGAAEVASLLRTRAGALSLLSPRGGYVLLPCPVSRHAGDIVRDLHSRIGDGTWMGVSWGRRADLPHVRATAADVVTVVLASARDDGVYELRDVLTDVAVLRQPSVSARLVRMIQPVVDRPQLLEALRAFLDEDGNRAGAARRLLIHRSTLDYRLRAIERLTGARPTSPLGVLTLDAALTAHALVLAHPFLPPL</sequence>
<protein>
    <recommendedName>
        <fullName evidence="1">PucR C-terminal helix-turn-helix domain-containing protein</fullName>
    </recommendedName>
</protein>
<dbReference type="Proteomes" id="UP000316639">
    <property type="component" value="Unassembled WGS sequence"/>
</dbReference>
<dbReference type="Gene3D" id="1.10.10.2840">
    <property type="entry name" value="PucR C-terminal helix-turn-helix domain"/>
    <property type="match status" value="1"/>
</dbReference>
<proteinExistence type="predicted"/>
<feature type="domain" description="PucR C-terminal helix-turn-helix" evidence="1">
    <location>
        <begin position="172"/>
        <end position="230"/>
    </location>
</feature>
<reference evidence="2 3" key="1">
    <citation type="submission" date="2019-07" db="EMBL/GenBank/DDBJ databases">
        <title>Lentzea xizangensis sp. nov., isolated from Qinghai-Tibetan Plateau Soils.</title>
        <authorList>
            <person name="Huang J."/>
        </authorList>
    </citation>
    <scope>NUCLEOTIDE SEQUENCE [LARGE SCALE GENOMIC DNA]</scope>
    <source>
        <strain evidence="2 3">FXJ1.1311</strain>
    </source>
</reference>
<evidence type="ECO:0000313" key="3">
    <source>
        <dbReference type="Proteomes" id="UP000316639"/>
    </source>
</evidence>
<dbReference type="InterPro" id="IPR042070">
    <property type="entry name" value="PucR_C-HTH_sf"/>
</dbReference>
<evidence type="ECO:0000259" key="1">
    <source>
        <dbReference type="Pfam" id="PF13556"/>
    </source>
</evidence>
<dbReference type="InterPro" id="IPR051448">
    <property type="entry name" value="CdaR-like_regulators"/>
</dbReference>
<dbReference type="OrthoDB" id="3696674at2"/>
<comment type="caution">
    <text evidence="2">The sequence shown here is derived from an EMBL/GenBank/DDBJ whole genome shotgun (WGS) entry which is preliminary data.</text>
</comment>
<dbReference type="RefSeq" id="WP_146353298.1">
    <property type="nucleotide sequence ID" value="NZ_VOBR01000010.1"/>
</dbReference>
<dbReference type="PANTHER" id="PTHR33744:SF1">
    <property type="entry name" value="DNA-BINDING TRANSCRIPTIONAL ACTIVATOR ADER"/>
    <property type="match status" value="1"/>
</dbReference>
<keyword evidence="3" id="KW-1185">Reference proteome</keyword>
<dbReference type="InterPro" id="IPR025736">
    <property type="entry name" value="PucR_C-HTH_dom"/>
</dbReference>
<dbReference type="Pfam" id="PF13556">
    <property type="entry name" value="HTH_30"/>
    <property type="match status" value="1"/>
</dbReference>
<evidence type="ECO:0000313" key="2">
    <source>
        <dbReference type="EMBL" id="TWP51049.1"/>
    </source>
</evidence>
<dbReference type="AlphaFoldDB" id="A0A563ETN4"/>
<dbReference type="PANTHER" id="PTHR33744">
    <property type="entry name" value="CARBOHYDRATE DIACID REGULATOR"/>
    <property type="match status" value="1"/>
</dbReference>
<organism evidence="2 3">
    <name type="scientific">Lentzea tibetensis</name>
    <dbReference type="NCBI Taxonomy" id="2591470"/>
    <lineage>
        <taxon>Bacteria</taxon>
        <taxon>Bacillati</taxon>
        <taxon>Actinomycetota</taxon>
        <taxon>Actinomycetes</taxon>
        <taxon>Pseudonocardiales</taxon>
        <taxon>Pseudonocardiaceae</taxon>
        <taxon>Lentzea</taxon>
    </lineage>
</organism>
<name>A0A563ETN4_9PSEU</name>